<dbReference type="Proteomes" id="UP000230869">
    <property type="component" value="Unassembled WGS sequence"/>
</dbReference>
<dbReference type="PANTHER" id="PTHR43030">
    <property type="entry name" value="PHOSPHOENOLPYRUVATE SYNTHASE"/>
    <property type="match status" value="1"/>
</dbReference>
<evidence type="ECO:0000256" key="3">
    <source>
        <dbReference type="ARBA" id="ARBA00022840"/>
    </source>
</evidence>
<sequence length="396" mass="45123">MSDLFKFSHGYAIPTTWFVDSDGEDLSNYLIGKVKKIIKKQKSKLSFAEVFSVITTPVKMSFAMKEEIESLKILQDIKKDQLAKKIFFQTDVKKIEAGLDKINKSLKKKIISHYKKWRWTPFTYWGPAYDLDFYLEVWSGLLRQKIDIESRLNKLLNFSQKTKEEKAGLIKNLKISKEDVRLFEIAAEIIHLKAYRKDCLFYAMFVQEGLMKEIGRRLNLSLKQTWYLADWEVAGALADNYFPADILNQRFKFSVYYQKGKIGVIYTGAKAKNFLKKFNFEKEKIIKTDHLTGTSACPGKVSGVVKLVDLPEEMGKMNQGDIMVAHTTFPSLVPAMKKASAIITDDGGITCHAAIVARELKTPCVVGTKIATQVLKDGDEVEVDAERGIVKILKKK</sequence>
<evidence type="ECO:0000256" key="1">
    <source>
        <dbReference type="ARBA" id="ARBA00007837"/>
    </source>
</evidence>
<dbReference type="GO" id="GO:0008986">
    <property type="term" value="F:pyruvate, water dikinase activity"/>
    <property type="evidence" value="ECO:0007669"/>
    <property type="project" value="InterPro"/>
</dbReference>
<dbReference type="PROSITE" id="PS00370">
    <property type="entry name" value="PEP_ENZYMES_PHOS_SITE"/>
    <property type="match status" value="1"/>
</dbReference>
<dbReference type="Pfam" id="PF00391">
    <property type="entry name" value="PEP-utilizers"/>
    <property type="match status" value="1"/>
</dbReference>
<gene>
    <name evidence="5" type="ORF">COV49_02835</name>
</gene>
<feature type="domain" description="PEP-utilising enzyme mobile" evidence="4">
    <location>
        <begin position="318"/>
        <end position="388"/>
    </location>
</feature>
<dbReference type="InterPro" id="IPR008279">
    <property type="entry name" value="PEP-util_enz_mobile_dom"/>
</dbReference>
<reference evidence="5 6" key="1">
    <citation type="submission" date="2017-09" db="EMBL/GenBank/DDBJ databases">
        <title>Depth-based differentiation of microbial function through sediment-hosted aquifers and enrichment of novel symbionts in the deep terrestrial subsurface.</title>
        <authorList>
            <person name="Probst A.J."/>
            <person name="Ladd B."/>
            <person name="Jarett J.K."/>
            <person name="Geller-Mcgrath D.E."/>
            <person name="Sieber C.M."/>
            <person name="Emerson J.B."/>
            <person name="Anantharaman K."/>
            <person name="Thomas B.C."/>
            <person name="Malmstrom R."/>
            <person name="Stieglmeier M."/>
            <person name="Klingl A."/>
            <person name="Woyke T."/>
            <person name="Ryan C.M."/>
            <person name="Banfield J.F."/>
        </authorList>
    </citation>
    <scope>NUCLEOTIDE SEQUENCE [LARGE SCALE GENOMIC DNA]</scope>
    <source>
        <strain evidence="5">CG11_big_fil_rev_8_21_14_0_20_39_10</strain>
    </source>
</reference>
<dbReference type="InterPro" id="IPR018274">
    <property type="entry name" value="PEP_util_AS"/>
</dbReference>
<dbReference type="PANTHER" id="PTHR43030:SF1">
    <property type="entry name" value="PHOSPHOENOLPYRUVATE SYNTHASE"/>
    <property type="match status" value="1"/>
</dbReference>
<evidence type="ECO:0000259" key="4">
    <source>
        <dbReference type="Pfam" id="PF00391"/>
    </source>
</evidence>
<organism evidence="5 6">
    <name type="scientific">Candidatus Falkowbacteria bacterium CG11_big_fil_rev_8_21_14_0_20_39_10</name>
    <dbReference type="NCBI Taxonomy" id="1974570"/>
    <lineage>
        <taxon>Bacteria</taxon>
        <taxon>Candidatus Falkowiibacteriota</taxon>
    </lineage>
</organism>
<protein>
    <recommendedName>
        <fullName evidence="4">PEP-utilising enzyme mobile domain-containing protein</fullName>
    </recommendedName>
</protein>
<dbReference type="GO" id="GO:0005524">
    <property type="term" value="F:ATP binding"/>
    <property type="evidence" value="ECO:0007669"/>
    <property type="project" value="UniProtKB-KW"/>
</dbReference>
<dbReference type="InterPro" id="IPR036637">
    <property type="entry name" value="Phosphohistidine_dom_sf"/>
</dbReference>
<evidence type="ECO:0000313" key="5">
    <source>
        <dbReference type="EMBL" id="PIR13262.1"/>
    </source>
</evidence>
<dbReference type="AlphaFoldDB" id="A0A2M6K8W4"/>
<evidence type="ECO:0000256" key="2">
    <source>
        <dbReference type="ARBA" id="ARBA00022741"/>
    </source>
</evidence>
<dbReference type="EMBL" id="PCWW01000048">
    <property type="protein sequence ID" value="PIR13262.1"/>
    <property type="molecule type" value="Genomic_DNA"/>
</dbReference>
<comment type="similarity">
    <text evidence="1">Belongs to the PEP-utilizing enzyme family.</text>
</comment>
<evidence type="ECO:0000313" key="6">
    <source>
        <dbReference type="Proteomes" id="UP000230869"/>
    </source>
</evidence>
<comment type="caution">
    <text evidence="5">The sequence shown here is derived from an EMBL/GenBank/DDBJ whole genome shotgun (WGS) entry which is preliminary data.</text>
</comment>
<accession>A0A2M6K8W4</accession>
<proteinExistence type="inferred from homology"/>
<name>A0A2M6K8W4_9BACT</name>
<dbReference type="Gene3D" id="3.50.30.10">
    <property type="entry name" value="Phosphohistidine domain"/>
    <property type="match status" value="1"/>
</dbReference>
<keyword evidence="2" id="KW-0547">Nucleotide-binding</keyword>
<dbReference type="InterPro" id="IPR006319">
    <property type="entry name" value="PEP_synth"/>
</dbReference>
<dbReference type="SUPFAM" id="SSF52009">
    <property type="entry name" value="Phosphohistidine domain"/>
    <property type="match status" value="1"/>
</dbReference>
<keyword evidence="3" id="KW-0067">ATP-binding</keyword>